<evidence type="ECO:0000256" key="3">
    <source>
        <dbReference type="ARBA" id="ARBA00022448"/>
    </source>
</evidence>
<dbReference type="InterPro" id="IPR039424">
    <property type="entry name" value="SBP_5"/>
</dbReference>
<feature type="compositionally biased region" description="Low complexity" evidence="5">
    <location>
        <begin position="34"/>
        <end position="51"/>
    </location>
</feature>
<reference evidence="8 9" key="1">
    <citation type="submission" date="2018-07" db="EMBL/GenBank/DDBJ databases">
        <title>Whole Genome Shotgun Sequence of Streptomyces spongiicola strain 531S.</title>
        <authorList>
            <person name="Dohra H."/>
            <person name="Kodani S."/>
        </authorList>
    </citation>
    <scope>NUCLEOTIDE SEQUENCE [LARGE SCALE GENOMIC DNA]</scope>
    <source>
        <strain evidence="8 9">531S</strain>
    </source>
</reference>
<name>A0A388SUN6_9ACTN</name>
<organism evidence="8 9">
    <name type="scientific">Streptomyces spongiicola</name>
    <dbReference type="NCBI Taxonomy" id="1690221"/>
    <lineage>
        <taxon>Bacteria</taxon>
        <taxon>Bacillati</taxon>
        <taxon>Actinomycetota</taxon>
        <taxon>Actinomycetes</taxon>
        <taxon>Kitasatosporales</taxon>
        <taxon>Streptomycetaceae</taxon>
        <taxon>Streptomyces</taxon>
    </lineage>
</organism>
<dbReference type="Gene3D" id="3.10.105.10">
    <property type="entry name" value="Dipeptide-binding Protein, Domain 3"/>
    <property type="match status" value="1"/>
</dbReference>
<feature type="chain" id="PRO_5039032794" description="Solute-binding protein family 5 domain-containing protein" evidence="6">
    <location>
        <begin position="37"/>
        <end position="643"/>
    </location>
</feature>
<sequence>MREARTAMNRWNKNRARRVVPLVLGLVLTTTAAAPAAATSPSPPTAEAAAPTPAPTPAPAVGDYRIGHSQPIDSVNPFGQQNAISNSVSQLGYDLLLNYRTEDGRPDLDRSLASAYETSPDGRTWTFTLRPGITWSDGKPFTSADVKWTYEAALTNETNVLGGYVTNIETVTAPDAHTVVMRLEKADARLESVFIPILPRHVFASRPVESLDKAPIPVPAVTTAPFRLVSYKKGGTTVLEANPRFRGERPPMKRVLFVHYQAGEAALRDIKLGSLDMVADGEASWVSKLGTEPDITVWSAPAPGFSEIAFNSCPPGGAGACTGPAGNVRTKVVQDPAIRRALAWGIDRDNLSRTLHAGQNKPADGLVSPYYTAYYHSFAEDPEIGYAYDPAKARAILKDGGWTCGTKGPCAKDGVRAEFEMMVRSTSTQDQNAVRRIRAWAAEIGITIHMSVVTEDALNNTIYNPGARTDTYAPSFDAFYWAWSGDVATPDLNLEVLRTGNSWSDTYYSNPAYDRASLTALHTVDLPRRTAAMREAQRIALTDLPYIPTVYAAAVVLTRDDTWHGYQPSPATGAGSPFGTNWGQLTGLRPGPEPGTTAATASRGGLLSTPAWLAVALLTAGAGYGIGRRSGARPAAVRDWTDE</sequence>
<dbReference type="AlphaFoldDB" id="A0A388SUN6"/>
<evidence type="ECO:0000313" key="9">
    <source>
        <dbReference type="Proteomes" id="UP000265354"/>
    </source>
</evidence>
<gene>
    <name evidence="8" type="ORF">SSP531S_01260</name>
</gene>
<evidence type="ECO:0000259" key="7">
    <source>
        <dbReference type="Pfam" id="PF00496"/>
    </source>
</evidence>
<dbReference type="Pfam" id="PF00496">
    <property type="entry name" value="SBP_bac_5"/>
    <property type="match status" value="1"/>
</dbReference>
<dbReference type="GO" id="GO:0015833">
    <property type="term" value="P:peptide transport"/>
    <property type="evidence" value="ECO:0007669"/>
    <property type="project" value="TreeGrafter"/>
</dbReference>
<evidence type="ECO:0000256" key="1">
    <source>
        <dbReference type="ARBA" id="ARBA00004196"/>
    </source>
</evidence>
<feature type="region of interest" description="Disordered" evidence="5">
    <location>
        <begin position="34"/>
        <end position="78"/>
    </location>
</feature>
<dbReference type="CDD" id="cd00995">
    <property type="entry name" value="PBP2_NikA_DppA_OppA_like"/>
    <property type="match status" value="1"/>
</dbReference>
<evidence type="ECO:0000256" key="6">
    <source>
        <dbReference type="SAM" id="SignalP"/>
    </source>
</evidence>
<dbReference type="EMBL" id="BGZL01000001">
    <property type="protein sequence ID" value="GBP98734.1"/>
    <property type="molecule type" value="Genomic_DNA"/>
</dbReference>
<keyword evidence="3" id="KW-0813">Transport</keyword>
<comment type="similarity">
    <text evidence="2">Belongs to the bacterial solute-binding protein 5 family.</text>
</comment>
<dbReference type="GO" id="GO:0042597">
    <property type="term" value="C:periplasmic space"/>
    <property type="evidence" value="ECO:0007669"/>
    <property type="project" value="UniProtKB-ARBA"/>
</dbReference>
<dbReference type="PIRSF" id="PIRSF002741">
    <property type="entry name" value="MppA"/>
    <property type="match status" value="1"/>
</dbReference>
<dbReference type="Proteomes" id="UP000265354">
    <property type="component" value="Unassembled WGS sequence"/>
</dbReference>
<feature type="region of interest" description="Disordered" evidence="5">
    <location>
        <begin position="570"/>
        <end position="602"/>
    </location>
</feature>
<dbReference type="Gene3D" id="3.40.190.10">
    <property type="entry name" value="Periplasmic binding protein-like II"/>
    <property type="match status" value="1"/>
</dbReference>
<evidence type="ECO:0000256" key="5">
    <source>
        <dbReference type="SAM" id="MobiDB-lite"/>
    </source>
</evidence>
<comment type="subcellular location">
    <subcellularLocation>
        <location evidence="1">Cell envelope</location>
    </subcellularLocation>
</comment>
<proteinExistence type="inferred from homology"/>
<dbReference type="GO" id="GO:0043190">
    <property type="term" value="C:ATP-binding cassette (ABC) transporter complex"/>
    <property type="evidence" value="ECO:0007669"/>
    <property type="project" value="InterPro"/>
</dbReference>
<dbReference type="PANTHER" id="PTHR30290">
    <property type="entry name" value="PERIPLASMIC BINDING COMPONENT OF ABC TRANSPORTER"/>
    <property type="match status" value="1"/>
</dbReference>
<protein>
    <recommendedName>
        <fullName evidence="7">Solute-binding protein family 5 domain-containing protein</fullName>
    </recommendedName>
</protein>
<evidence type="ECO:0000256" key="4">
    <source>
        <dbReference type="ARBA" id="ARBA00022729"/>
    </source>
</evidence>
<dbReference type="InterPro" id="IPR030678">
    <property type="entry name" value="Peptide/Ni-bd"/>
</dbReference>
<evidence type="ECO:0000313" key="8">
    <source>
        <dbReference type="EMBL" id="GBP98734.1"/>
    </source>
</evidence>
<dbReference type="PANTHER" id="PTHR30290:SF10">
    <property type="entry name" value="PERIPLASMIC OLIGOPEPTIDE-BINDING PROTEIN-RELATED"/>
    <property type="match status" value="1"/>
</dbReference>
<dbReference type="GO" id="GO:0030313">
    <property type="term" value="C:cell envelope"/>
    <property type="evidence" value="ECO:0007669"/>
    <property type="project" value="UniProtKB-SubCell"/>
</dbReference>
<feature type="domain" description="Solute-binding protein family 5" evidence="7">
    <location>
        <begin position="112"/>
        <end position="503"/>
    </location>
</feature>
<comment type="caution">
    <text evidence="8">The sequence shown here is derived from an EMBL/GenBank/DDBJ whole genome shotgun (WGS) entry which is preliminary data.</text>
</comment>
<accession>A0A388SUN6</accession>
<keyword evidence="4 6" id="KW-0732">Signal</keyword>
<feature type="signal peptide" evidence="6">
    <location>
        <begin position="1"/>
        <end position="36"/>
    </location>
</feature>
<dbReference type="SUPFAM" id="SSF53850">
    <property type="entry name" value="Periplasmic binding protein-like II"/>
    <property type="match status" value="1"/>
</dbReference>
<evidence type="ECO:0000256" key="2">
    <source>
        <dbReference type="ARBA" id="ARBA00005695"/>
    </source>
</evidence>
<dbReference type="InterPro" id="IPR000914">
    <property type="entry name" value="SBP_5_dom"/>
</dbReference>
<dbReference type="GO" id="GO:1904680">
    <property type="term" value="F:peptide transmembrane transporter activity"/>
    <property type="evidence" value="ECO:0007669"/>
    <property type="project" value="TreeGrafter"/>
</dbReference>